<reference evidence="1 2" key="1">
    <citation type="journal article" date="2019" name="Sci. Rep.">
        <title>Orb-weaving spider Araneus ventricosus genome elucidates the spidroin gene catalogue.</title>
        <authorList>
            <person name="Kono N."/>
            <person name="Nakamura H."/>
            <person name="Ohtoshi R."/>
            <person name="Moran D.A.P."/>
            <person name="Shinohara A."/>
            <person name="Yoshida Y."/>
            <person name="Fujiwara M."/>
            <person name="Mori M."/>
            <person name="Tomita M."/>
            <person name="Arakawa K."/>
        </authorList>
    </citation>
    <scope>NUCLEOTIDE SEQUENCE [LARGE SCALE GENOMIC DNA]</scope>
</reference>
<comment type="caution">
    <text evidence="1">The sequence shown here is derived from an EMBL/GenBank/DDBJ whole genome shotgun (WGS) entry which is preliminary data.</text>
</comment>
<evidence type="ECO:0000313" key="1">
    <source>
        <dbReference type="EMBL" id="GBM96311.1"/>
    </source>
</evidence>
<name>A0A4Y2K1M8_ARAVE</name>
<evidence type="ECO:0000313" key="2">
    <source>
        <dbReference type="Proteomes" id="UP000499080"/>
    </source>
</evidence>
<dbReference type="OrthoDB" id="5984008at2759"/>
<sequence>MAAISRISSTRYNSLRNDVSGVHFQAGMFSGGLFDTEDDEQELAFRIAVDKINADTSVLPRSRLVAQVEKVGVDDSFRATKKGTV</sequence>
<protein>
    <submittedName>
        <fullName evidence="1">Uncharacterized protein</fullName>
    </submittedName>
</protein>
<gene>
    <name evidence="1" type="ORF">AVEN_6824_1</name>
</gene>
<dbReference type="AlphaFoldDB" id="A0A4Y2K1M8"/>
<organism evidence="1 2">
    <name type="scientific">Araneus ventricosus</name>
    <name type="common">Orbweaver spider</name>
    <name type="synonym">Epeira ventricosa</name>
    <dbReference type="NCBI Taxonomy" id="182803"/>
    <lineage>
        <taxon>Eukaryota</taxon>
        <taxon>Metazoa</taxon>
        <taxon>Ecdysozoa</taxon>
        <taxon>Arthropoda</taxon>
        <taxon>Chelicerata</taxon>
        <taxon>Arachnida</taxon>
        <taxon>Araneae</taxon>
        <taxon>Araneomorphae</taxon>
        <taxon>Entelegynae</taxon>
        <taxon>Araneoidea</taxon>
        <taxon>Araneidae</taxon>
        <taxon>Araneus</taxon>
    </lineage>
</organism>
<accession>A0A4Y2K1M8</accession>
<keyword evidence="2" id="KW-1185">Reference proteome</keyword>
<dbReference type="Proteomes" id="UP000499080">
    <property type="component" value="Unassembled WGS sequence"/>
</dbReference>
<dbReference type="EMBL" id="BGPR01004133">
    <property type="protein sequence ID" value="GBM96311.1"/>
    <property type="molecule type" value="Genomic_DNA"/>
</dbReference>
<dbReference type="Gene3D" id="3.40.50.2300">
    <property type="match status" value="1"/>
</dbReference>
<proteinExistence type="predicted"/>